<feature type="non-terminal residue" evidence="1">
    <location>
        <position position="1"/>
    </location>
</feature>
<protein>
    <submittedName>
        <fullName evidence="1">Uncharacterized protein</fullName>
    </submittedName>
</protein>
<reference evidence="1 2" key="1">
    <citation type="submission" date="2016-09" db="EMBL/GenBank/DDBJ databases">
        <title>The draft genome of Dichanthelium oligosanthes: A C3 panicoid grass species.</title>
        <authorList>
            <person name="Studer A.J."/>
            <person name="Schnable J.C."/>
            <person name="Brutnell T.P."/>
        </authorList>
    </citation>
    <scope>NUCLEOTIDE SEQUENCE [LARGE SCALE GENOMIC DNA]</scope>
    <source>
        <strain evidence="2">cv. Kellogg 1175</strain>
        <tissue evidence="1">Leaf</tissue>
    </source>
</reference>
<evidence type="ECO:0000313" key="2">
    <source>
        <dbReference type="Proteomes" id="UP000095767"/>
    </source>
</evidence>
<name>A0A1E5W4K5_9POAL</name>
<dbReference type="Proteomes" id="UP000095767">
    <property type="component" value="Unassembled WGS sequence"/>
</dbReference>
<gene>
    <name evidence="1" type="ORF">BAE44_0006680</name>
</gene>
<evidence type="ECO:0000313" key="1">
    <source>
        <dbReference type="EMBL" id="OEL32301.1"/>
    </source>
</evidence>
<dbReference type="EMBL" id="LWDX02021556">
    <property type="protein sequence ID" value="OEL32301.1"/>
    <property type="molecule type" value="Genomic_DNA"/>
</dbReference>
<comment type="caution">
    <text evidence="1">The sequence shown here is derived from an EMBL/GenBank/DDBJ whole genome shotgun (WGS) entry which is preliminary data.</text>
</comment>
<dbReference type="AlphaFoldDB" id="A0A1E5W4K5"/>
<keyword evidence="2" id="KW-1185">Reference proteome</keyword>
<organism evidence="1 2">
    <name type="scientific">Dichanthelium oligosanthes</name>
    <dbReference type="NCBI Taxonomy" id="888268"/>
    <lineage>
        <taxon>Eukaryota</taxon>
        <taxon>Viridiplantae</taxon>
        <taxon>Streptophyta</taxon>
        <taxon>Embryophyta</taxon>
        <taxon>Tracheophyta</taxon>
        <taxon>Spermatophyta</taxon>
        <taxon>Magnoliopsida</taxon>
        <taxon>Liliopsida</taxon>
        <taxon>Poales</taxon>
        <taxon>Poaceae</taxon>
        <taxon>PACMAD clade</taxon>
        <taxon>Panicoideae</taxon>
        <taxon>Panicodae</taxon>
        <taxon>Paniceae</taxon>
        <taxon>Dichantheliinae</taxon>
        <taxon>Dichanthelium</taxon>
    </lineage>
</organism>
<proteinExistence type="predicted"/>
<accession>A0A1E5W4K5</accession>
<sequence>LSVAEPQVPGPLRSRRQLHQRLQEQGLPRWHVLGLPTPLLLHHALPRMSYRPESSSKLPRTVRARRRRAEIDGWPSRAFVPPFPNLSCLNQTA</sequence>